<dbReference type="AlphaFoldDB" id="C0CM86"/>
<protein>
    <recommendedName>
        <fullName evidence="3">Phage regulatory protein Rha (Phage_pRha)</fullName>
    </recommendedName>
</protein>
<sequence length="232" mass="27465">MLVEIVGKRYEEKLVTTSLRIAETFTYYDEESGRQYTREHKAVLRAIRDLKCSEKFRGEHYSPSEYVDERGKRQPCIIMDKDGFVLLVMGFTDPKAMFYKEKYIEAFNSMESELKRIYTERQQWQIERDKGVVIRHILTDTIKMKISDSPHKRFAYPNYTNLIYRTLFGKTAKELEEEFGVKPKENLRDYFTGESLSQVQGMEMLVSSLINCGWGYKEIKEFIETESKKMIA</sequence>
<dbReference type="Proteomes" id="UP000003100">
    <property type="component" value="Unassembled WGS sequence"/>
</dbReference>
<dbReference type="EMBL" id="ACBZ01000101">
    <property type="protein sequence ID" value="EEG49156.1"/>
    <property type="molecule type" value="Genomic_DNA"/>
</dbReference>
<dbReference type="HOGENOM" id="CLU_046670_9_0_9"/>
<dbReference type="PATRIC" id="fig|476272.21.peg.2007"/>
<dbReference type="InterPro" id="IPR014054">
    <property type="entry name" value="Phage_regulatory_Rha"/>
</dbReference>
<gene>
    <name evidence="1" type="ORF">RUMHYD_01967</name>
</gene>
<organism evidence="1 2">
    <name type="scientific">Blautia hydrogenotrophica (strain DSM 10507 / JCM 14656 / S5a33)</name>
    <name type="common">Ruminococcus hydrogenotrophicus</name>
    <dbReference type="NCBI Taxonomy" id="476272"/>
    <lineage>
        <taxon>Bacteria</taxon>
        <taxon>Bacillati</taxon>
        <taxon>Bacillota</taxon>
        <taxon>Clostridia</taxon>
        <taxon>Lachnospirales</taxon>
        <taxon>Lachnospiraceae</taxon>
        <taxon>Blautia</taxon>
    </lineage>
</organism>
<evidence type="ECO:0000313" key="1">
    <source>
        <dbReference type="EMBL" id="EEG49156.1"/>
    </source>
</evidence>
<accession>C0CM86</accession>
<keyword evidence="2" id="KW-1185">Reference proteome</keyword>
<reference evidence="1 2" key="2">
    <citation type="submission" date="2009-02" db="EMBL/GenBank/DDBJ databases">
        <title>Draft genome sequence of Blautia hydrogenotrophica DSM 10507 (Ruminococcus hydrogenotrophicus DSM 10507).</title>
        <authorList>
            <person name="Sudarsanam P."/>
            <person name="Ley R."/>
            <person name="Guruge J."/>
            <person name="Turnbaugh P.J."/>
            <person name="Mahowald M."/>
            <person name="Liep D."/>
            <person name="Gordon J."/>
        </authorList>
    </citation>
    <scope>NUCLEOTIDE SEQUENCE [LARGE SCALE GENOMIC DNA]</scope>
    <source>
        <strain evidence="2">DSM 10507 / JCM 14656 / S5a33</strain>
    </source>
</reference>
<dbReference type="eggNOG" id="COG3646">
    <property type="taxonomic scope" value="Bacteria"/>
</dbReference>
<comment type="caution">
    <text evidence="1">The sequence shown here is derived from an EMBL/GenBank/DDBJ whole genome shotgun (WGS) entry which is preliminary data.</text>
</comment>
<reference evidence="1 2" key="1">
    <citation type="submission" date="2009-01" db="EMBL/GenBank/DDBJ databases">
        <authorList>
            <person name="Fulton L."/>
            <person name="Clifton S."/>
            <person name="Fulton B."/>
            <person name="Xu J."/>
            <person name="Minx P."/>
            <person name="Pepin K.H."/>
            <person name="Johnson M."/>
            <person name="Bhonagiri V."/>
            <person name="Nash W.E."/>
            <person name="Mardis E.R."/>
            <person name="Wilson R.K."/>
        </authorList>
    </citation>
    <scope>NUCLEOTIDE SEQUENCE [LARGE SCALE GENOMIC DNA]</scope>
    <source>
        <strain evidence="2">DSM 10507 / JCM 14656 / S5a33</strain>
    </source>
</reference>
<name>C0CM86_BLAHS</name>
<dbReference type="Pfam" id="PF09669">
    <property type="entry name" value="Phage_pRha"/>
    <property type="match status" value="1"/>
</dbReference>
<evidence type="ECO:0008006" key="3">
    <source>
        <dbReference type="Google" id="ProtNLM"/>
    </source>
</evidence>
<dbReference type="RefSeq" id="WP_005948897.1">
    <property type="nucleotide sequence ID" value="NZ_CP136423.1"/>
</dbReference>
<evidence type="ECO:0000313" key="2">
    <source>
        <dbReference type="Proteomes" id="UP000003100"/>
    </source>
</evidence>
<dbReference type="GeneID" id="86822299"/>
<proteinExistence type="predicted"/>
<dbReference type="NCBIfam" id="TIGR02681">
    <property type="entry name" value="phage_pRha"/>
    <property type="match status" value="1"/>
</dbReference>